<evidence type="ECO:0000313" key="11">
    <source>
        <dbReference type="Proteomes" id="UP000700706"/>
    </source>
</evidence>
<dbReference type="GO" id="GO:0016787">
    <property type="term" value="F:hydrolase activity"/>
    <property type="evidence" value="ECO:0007669"/>
    <property type="project" value="UniProtKB-KW"/>
</dbReference>
<dbReference type="InterPro" id="IPR002716">
    <property type="entry name" value="PIN_dom"/>
</dbReference>
<keyword evidence="4 8" id="KW-0479">Metal-binding</keyword>
<evidence type="ECO:0000256" key="4">
    <source>
        <dbReference type="ARBA" id="ARBA00022723"/>
    </source>
</evidence>
<dbReference type="GO" id="GO:0000287">
    <property type="term" value="F:magnesium ion binding"/>
    <property type="evidence" value="ECO:0007669"/>
    <property type="project" value="UniProtKB-UniRule"/>
</dbReference>
<feature type="domain" description="PIN" evidence="9">
    <location>
        <begin position="6"/>
        <end position="123"/>
    </location>
</feature>
<name>A0A952KEV7_9PROT</name>
<gene>
    <name evidence="8" type="primary">vapC</name>
    <name evidence="10" type="ORF">JF625_11275</name>
</gene>
<dbReference type="HAMAP" id="MF_00265">
    <property type="entry name" value="VapC_Nob1"/>
    <property type="match status" value="1"/>
</dbReference>
<dbReference type="InterPro" id="IPR022907">
    <property type="entry name" value="VapC_family"/>
</dbReference>
<dbReference type="PANTHER" id="PTHR33653">
    <property type="entry name" value="RIBONUCLEASE VAPC2"/>
    <property type="match status" value="1"/>
</dbReference>
<evidence type="ECO:0000256" key="7">
    <source>
        <dbReference type="ARBA" id="ARBA00038093"/>
    </source>
</evidence>
<accession>A0A952KEV7</accession>
<dbReference type="CDD" id="cd09881">
    <property type="entry name" value="PIN_VapC4-5_FitB-like"/>
    <property type="match status" value="1"/>
</dbReference>
<dbReference type="AlphaFoldDB" id="A0A952KEV7"/>
<comment type="similarity">
    <text evidence="7 8">Belongs to the PINc/VapC protein family.</text>
</comment>
<keyword evidence="8" id="KW-0800">Toxin</keyword>
<proteinExistence type="inferred from homology"/>
<evidence type="ECO:0000259" key="9">
    <source>
        <dbReference type="Pfam" id="PF01850"/>
    </source>
</evidence>
<reference evidence="10" key="1">
    <citation type="submission" date="2020-06" db="EMBL/GenBank/DDBJ databases">
        <title>Stable isotope informed genome-resolved metagenomics uncovers potential trophic interactions in rhizosphere soil.</title>
        <authorList>
            <person name="Starr E.P."/>
            <person name="Shi S."/>
            <person name="Blazewicz S.J."/>
            <person name="Koch B.J."/>
            <person name="Probst A.J."/>
            <person name="Hungate B.A."/>
            <person name="Pett-Ridge J."/>
            <person name="Firestone M.K."/>
            <person name="Banfield J.F."/>
        </authorList>
    </citation>
    <scope>NUCLEOTIDE SEQUENCE</scope>
    <source>
        <strain evidence="10">YM_69_17</strain>
    </source>
</reference>
<sequence length="138" mass="15197">MTLLHMLDTDTASYIIKGKAPTVEAKLSEIPPSRVCISVMTRAELLYGLKRLPAGHRLGLAVRQFLKLVRALPWDVDAAEHYADIRHQLVTSGQPIGEIDMMIAAHSLSAGAVLVTNNTRHYARVQAPLTLVNWMESA</sequence>
<evidence type="ECO:0000256" key="6">
    <source>
        <dbReference type="ARBA" id="ARBA00022842"/>
    </source>
</evidence>
<dbReference type="Gene3D" id="3.40.50.1010">
    <property type="entry name" value="5'-nuclease"/>
    <property type="match status" value="1"/>
</dbReference>
<evidence type="ECO:0000256" key="1">
    <source>
        <dbReference type="ARBA" id="ARBA00001946"/>
    </source>
</evidence>
<feature type="binding site" evidence="8">
    <location>
        <position position="100"/>
    </location>
    <ligand>
        <name>Mg(2+)</name>
        <dbReference type="ChEBI" id="CHEBI:18420"/>
    </ligand>
</feature>
<evidence type="ECO:0000256" key="5">
    <source>
        <dbReference type="ARBA" id="ARBA00022801"/>
    </source>
</evidence>
<organism evidence="10 11">
    <name type="scientific">Inquilinus limosus</name>
    <dbReference type="NCBI Taxonomy" id="171674"/>
    <lineage>
        <taxon>Bacteria</taxon>
        <taxon>Pseudomonadati</taxon>
        <taxon>Pseudomonadota</taxon>
        <taxon>Alphaproteobacteria</taxon>
        <taxon>Rhodospirillales</taxon>
        <taxon>Rhodospirillaceae</taxon>
        <taxon>Inquilinus</taxon>
    </lineage>
</organism>
<dbReference type="SUPFAM" id="SSF88723">
    <property type="entry name" value="PIN domain-like"/>
    <property type="match status" value="1"/>
</dbReference>
<evidence type="ECO:0000313" key="10">
    <source>
        <dbReference type="EMBL" id="MBW8725720.1"/>
    </source>
</evidence>
<dbReference type="GO" id="GO:0004540">
    <property type="term" value="F:RNA nuclease activity"/>
    <property type="evidence" value="ECO:0007669"/>
    <property type="project" value="InterPro"/>
</dbReference>
<protein>
    <recommendedName>
        <fullName evidence="8">Ribonuclease VapC</fullName>
        <shortName evidence="8">RNase VapC</shortName>
        <ecNumber evidence="8">3.1.-.-</ecNumber>
    </recommendedName>
    <alternativeName>
        <fullName evidence="8">Toxin VapC</fullName>
    </alternativeName>
</protein>
<evidence type="ECO:0000256" key="8">
    <source>
        <dbReference type="HAMAP-Rule" id="MF_00265"/>
    </source>
</evidence>
<dbReference type="InterPro" id="IPR050556">
    <property type="entry name" value="Type_II_TA_system_RNase"/>
</dbReference>
<dbReference type="InterPro" id="IPR029060">
    <property type="entry name" value="PIN-like_dom_sf"/>
</dbReference>
<dbReference type="PANTHER" id="PTHR33653:SF1">
    <property type="entry name" value="RIBONUCLEASE VAPC2"/>
    <property type="match status" value="1"/>
</dbReference>
<keyword evidence="2 8" id="KW-1277">Toxin-antitoxin system</keyword>
<comment type="caution">
    <text evidence="10">The sequence shown here is derived from an EMBL/GenBank/DDBJ whole genome shotgun (WGS) entry which is preliminary data.</text>
</comment>
<dbReference type="EMBL" id="JAEKLZ010000182">
    <property type="protein sequence ID" value="MBW8725720.1"/>
    <property type="molecule type" value="Genomic_DNA"/>
</dbReference>
<dbReference type="EC" id="3.1.-.-" evidence="8"/>
<feature type="binding site" evidence="8">
    <location>
        <position position="8"/>
    </location>
    <ligand>
        <name>Mg(2+)</name>
        <dbReference type="ChEBI" id="CHEBI:18420"/>
    </ligand>
</feature>
<evidence type="ECO:0000256" key="3">
    <source>
        <dbReference type="ARBA" id="ARBA00022722"/>
    </source>
</evidence>
<keyword evidence="6 8" id="KW-0460">Magnesium</keyword>
<dbReference type="Proteomes" id="UP000700706">
    <property type="component" value="Unassembled WGS sequence"/>
</dbReference>
<dbReference type="GO" id="GO:0090729">
    <property type="term" value="F:toxin activity"/>
    <property type="evidence" value="ECO:0007669"/>
    <property type="project" value="UniProtKB-KW"/>
</dbReference>
<evidence type="ECO:0000256" key="2">
    <source>
        <dbReference type="ARBA" id="ARBA00022649"/>
    </source>
</evidence>
<keyword evidence="5 8" id="KW-0378">Hydrolase</keyword>
<comment type="cofactor">
    <cofactor evidence="1 8">
        <name>Mg(2+)</name>
        <dbReference type="ChEBI" id="CHEBI:18420"/>
    </cofactor>
</comment>
<dbReference type="Pfam" id="PF01850">
    <property type="entry name" value="PIN"/>
    <property type="match status" value="1"/>
</dbReference>
<keyword evidence="3 8" id="KW-0540">Nuclease</keyword>
<comment type="function">
    <text evidence="8">Toxic component of a toxin-antitoxin (TA) system. An RNase.</text>
</comment>